<keyword evidence="1" id="KW-1133">Transmembrane helix</keyword>
<name>A0A1H4AJ89_9FLAO</name>
<feature type="transmembrane region" description="Helical" evidence="1">
    <location>
        <begin position="7"/>
        <end position="29"/>
    </location>
</feature>
<organism evidence="2 3">
    <name type="scientific">Psychroflexus halocasei</name>
    <dbReference type="NCBI Taxonomy" id="908615"/>
    <lineage>
        <taxon>Bacteria</taxon>
        <taxon>Pseudomonadati</taxon>
        <taxon>Bacteroidota</taxon>
        <taxon>Flavobacteriia</taxon>
        <taxon>Flavobacteriales</taxon>
        <taxon>Flavobacteriaceae</taxon>
        <taxon>Psychroflexus</taxon>
    </lineage>
</organism>
<proteinExistence type="predicted"/>
<evidence type="ECO:0008006" key="4">
    <source>
        <dbReference type="Google" id="ProtNLM"/>
    </source>
</evidence>
<dbReference type="AlphaFoldDB" id="A0A1H4AJ89"/>
<keyword evidence="1" id="KW-0812">Transmembrane</keyword>
<accession>A0A1H4AJ89</accession>
<protein>
    <recommendedName>
        <fullName evidence="4">AsmA-like C-terminal region</fullName>
    </recommendedName>
</protein>
<gene>
    <name evidence="2" type="ORF">SAMN05421540_10556</name>
</gene>
<evidence type="ECO:0000313" key="3">
    <source>
        <dbReference type="Proteomes" id="UP000198820"/>
    </source>
</evidence>
<sequence length="477" mass="54716">MKKKTKYLFSILIILGVYVAAIIIAEYFIEKKVNTEYDLKYSQFNLSLTTNLKVEDLHFVQDGIDLKAESIKVNLGLWSTLFSDKTVINKVDLHNAKLNYTIPQEKKSKNSNSKSSKIDVNHIYLEKFNAIIIKEKDTIAEIANANFELSDPLSENFNTSNIDFFSMDELHFRLDKIQDLSVYNFDFAKNGFDIDSLHIDSDYTKGNYINQLSKEKDLIMMKSYGLHFNDFSFDVASKKLSQIAFKNIAIDSSQTLIYRDKTIADDESVKETYGQKLQNLDFDLSIDELSVDNSQLTYSEKLNQKKTSEIVFKDLSVTLRNFHNLKEKSDEQMKLIGSLSLSQSSKLDVGIAYNQFADLETFQLDLNGKSINTESLNQIMKPSMNFGLGGYFKKINAKMVANNNARGTFDLTAKDLELTIYSDSGREKKIMSFMANKLLNNNISEEIEIEEVERNPTKSMWNFIWNYIKSGLTKILL</sequence>
<dbReference type="RefSeq" id="WP_093243698.1">
    <property type="nucleotide sequence ID" value="NZ_FNQF01000005.1"/>
</dbReference>
<dbReference type="EMBL" id="FNQF01000005">
    <property type="protein sequence ID" value="SEA36006.1"/>
    <property type="molecule type" value="Genomic_DNA"/>
</dbReference>
<reference evidence="2 3" key="1">
    <citation type="submission" date="2016-10" db="EMBL/GenBank/DDBJ databases">
        <authorList>
            <person name="de Groot N.N."/>
        </authorList>
    </citation>
    <scope>NUCLEOTIDE SEQUENCE [LARGE SCALE GENOMIC DNA]</scope>
    <source>
        <strain evidence="2 3">DSM 23581</strain>
    </source>
</reference>
<dbReference type="STRING" id="908615.SAMN05421540_10556"/>
<keyword evidence="3" id="KW-1185">Reference proteome</keyword>
<keyword evidence="1" id="KW-0472">Membrane</keyword>
<evidence type="ECO:0000256" key="1">
    <source>
        <dbReference type="SAM" id="Phobius"/>
    </source>
</evidence>
<evidence type="ECO:0000313" key="2">
    <source>
        <dbReference type="EMBL" id="SEA36006.1"/>
    </source>
</evidence>
<dbReference type="Proteomes" id="UP000198820">
    <property type="component" value="Unassembled WGS sequence"/>
</dbReference>